<proteinExistence type="predicted"/>
<accession>A0AAV4TK88</accession>
<keyword evidence="2" id="KW-1185">Reference proteome</keyword>
<evidence type="ECO:0000313" key="2">
    <source>
        <dbReference type="Proteomes" id="UP001054945"/>
    </source>
</evidence>
<name>A0AAV4TK88_CAEEX</name>
<sequence>MDIAICVFCKAYVTNFEVHNCFNSWNRYHRSYATLPQNSSANLVQNSNLRATQPMNYEARRSSMDQINSSMQQSFLSEIHQRTGYEENAADEMVSQYGVMNPNPYNPETSDFMFPSVHYIQEN</sequence>
<reference evidence="1 2" key="1">
    <citation type="submission" date="2021-06" db="EMBL/GenBank/DDBJ databases">
        <title>Caerostris extrusa draft genome.</title>
        <authorList>
            <person name="Kono N."/>
            <person name="Arakawa K."/>
        </authorList>
    </citation>
    <scope>NUCLEOTIDE SEQUENCE [LARGE SCALE GENOMIC DNA]</scope>
</reference>
<dbReference type="Proteomes" id="UP001054945">
    <property type="component" value="Unassembled WGS sequence"/>
</dbReference>
<gene>
    <name evidence="1" type="ORF">CEXT_460771</name>
</gene>
<dbReference type="AlphaFoldDB" id="A0AAV4TK88"/>
<protein>
    <submittedName>
        <fullName evidence="1">Uncharacterized protein</fullName>
    </submittedName>
</protein>
<dbReference type="EMBL" id="BPLR01011476">
    <property type="protein sequence ID" value="GIY46755.1"/>
    <property type="molecule type" value="Genomic_DNA"/>
</dbReference>
<organism evidence="1 2">
    <name type="scientific">Caerostris extrusa</name>
    <name type="common">Bark spider</name>
    <name type="synonym">Caerostris bankana</name>
    <dbReference type="NCBI Taxonomy" id="172846"/>
    <lineage>
        <taxon>Eukaryota</taxon>
        <taxon>Metazoa</taxon>
        <taxon>Ecdysozoa</taxon>
        <taxon>Arthropoda</taxon>
        <taxon>Chelicerata</taxon>
        <taxon>Arachnida</taxon>
        <taxon>Araneae</taxon>
        <taxon>Araneomorphae</taxon>
        <taxon>Entelegynae</taxon>
        <taxon>Araneoidea</taxon>
        <taxon>Araneidae</taxon>
        <taxon>Caerostris</taxon>
    </lineage>
</organism>
<evidence type="ECO:0000313" key="1">
    <source>
        <dbReference type="EMBL" id="GIY46755.1"/>
    </source>
</evidence>
<comment type="caution">
    <text evidence="1">The sequence shown here is derived from an EMBL/GenBank/DDBJ whole genome shotgun (WGS) entry which is preliminary data.</text>
</comment>